<dbReference type="AlphaFoldDB" id="A0A1F8FKK9"/>
<evidence type="ECO:0000256" key="1">
    <source>
        <dbReference type="SAM" id="Phobius"/>
    </source>
</evidence>
<evidence type="ECO:0000313" key="2">
    <source>
        <dbReference type="EMBL" id="OGN12869.1"/>
    </source>
</evidence>
<accession>A0A1F8FKK9</accession>
<feature type="transmembrane region" description="Helical" evidence="1">
    <location>
        <begin position="6"/>
        <end position="25"/>
    </location>
</feature>
<keyword evidence="1" id="KW-1133">Transmembrane helix</keyword>
<organism evidence="2 3">
    <name type="scientific">Candidatus Yanofskybacteria bacterium RIFCSPHIGHO2_02_FULL_43_15c</name>
    <dbReference type="NCBI Taxonomy" id="1802679"/>
    <lineage>
        <taxon>Bacteria</taxon>
        <taxon>Candidatus Yanofskyibacteriota</taxon>
    </lineage>
</organism>
<dbReference type="EMBL" id="MGJT01000011">
    <property type="protein sequence ID" value="OGN12869.1"/>
    <property type="molecule type" value="Genomic_DNA"/>
</dbReference>
<gene>
    <name evidence="2" type="ORF">A3C71_01055</name>
</gene>
<keyword evidence="1" id="KW-0472">Membrane</keyword>
<proteinExistence type="predicted"/>
<protein>
    <submittedName>
        <fullName evidence="2">Uncharacterized protein</fullName>
    </submittedName>
</protein>
<sequence>MSDKGKIYLVLIIFGVALALYLITASSRGRFPFSKNIISSPAPMVTPIPTPDETLNWKTYRNEKYGFEIKAPKFIVENDDLSYVRLSNFIGPTEGIDEGEYLIEVFLYNKNQVSSCGVQVGRENPVSMGTYTGYKGRSMGEVLCLENSDKQILISVISSGLGDISSQILSTFKFIEPNQSGQPCIQVITPARNPETGEIRDFPTPCDVPLSWEKI</sequence>
<reference evidence="2 3" key="1">
    <citation type="journal article" date="2016" name="Nat. Commun.">
        <title>Thousands of microbial genomes shed light on interconnected biogeochemical processes in an aquifer system.</title>
        <authorList>
            <person name="Anantharaman K."/>
            <person name="Brown C.T."/>
            <person name="Hug L.A."/>
            <person name="Sharon I."/>
            <person name="Castelle C.J."/>
            <person name="Probst A.J."/>
            <person name="Thomas B.C."/>
            <person name="Singh A."/>
            <person name="Wilkins M.J."/>
            <person name="Karaoz U."/>
            <person name="Brodie E.L."/>
            <person name="Williams K.H."/>
            <person name="Hubbard S.S."/>
            <person name="Banfield J.F."/>
        </authorList>
    </citation>
    <scope>NUCLEOTIDE SEQUENCE [LARGE SCALE GENOMIC DNA]</scope>
</reference>
<evidence type="ECO:0000313" key="3">
    <source>
        <dbReference type="Proteomes" id="UP000178197"/>
    </source>
</evidence>
<dbReference type="Proteomes" id="UP000178197">
    <property type="component" value="Unassembled WGS sequence"/>
</dbReference>
<comment type="caution">
    <text evidence="2">The sequence shown here is derived from an EMBL/GenBank/DDBJ whole genome shotgun (WGS) entry which is preliminary data.</text>
</comment>
<keyword evidence="1" id="KW-0812">Transmembrane</keyword>
<name>A0A1F8FKK9_9BACT</name>